<dbReference type="Pfam" id="PF25872">
    <property type="entry name" value="HTH_77"/>
    <property type="match status" value="1"/>
</dbReference>
<dbReference type="SUPFAM" id="SSF55073">
    <property type="entry name" value="Nucleotide cyclase"/>
    <property type="match status" value="1"/>
</dbReference>
<dbReference type="Pfam" id="PF03704">
    <property type="entry name" value="BTAD"/>
    <property type="match status" value="1"/>
</dbReference>
<dbReference type="SUPFAM" id="SSF46894">
    <property type="entry name" value="C-terminal effector domain of the bipartite response regulators"/>
    <property type="match status" value="1"/>
</dbReference>
<dbReference type="Pfam" id="PF00486">
    <property type="entry name" value="Trans_reg_C"/>
    <property type="match status" value="1"/>
</dbReference>
<dbReference type="Gene3D" id="1.25.40.10">
    <property type="entry name" value="Tetratricopeptide repeat domain"/>
    <property type="match status" value="1"/>
</dbReference>
<dbReference type="PRINTS" id="PR00364">
    <property type="entry name" value="DISEASERSIST"/>
</dbReference>
<dbReference type="SUPFAM" id="SSF48452">
    <property type="entry name" value="TPR-like"/>
    <property type="match status" value="1"/>
</dbReference>
<dbReference type="Proteomes" id="UP000233565">
    <property type="component" value="Unassembled WGS sequence"/>
</dbReference>
<dbReference type="InterPro" id="IPR005158">
    <property type="entry name" value="BTAD"/>
</dbReference>
<gene>
    <name evidence="6" type="ORF">CXG46_21065</name>
</gene>
<organism evidence="6 7">
    <name type="scientific">Nocardioides alpinus</name>
    <dbReference type="NCBI Taxonomy" id="748909"/>
    <lineage>
        <taxon>Bacteria</taxon>
        <taxon>Bacillati</taxon>
        <taxon>Actinomycetota</taxon>
        <taxon>Actinomycetes</taxon>
        <taxon>Propionibacteriales</taxon>
        <taxon>Nocardioidaceae</taxon>
        <taxon>Nocardioides</taxon>
    </lineage>
</organism>
<dbReference type="InterPro" id="IPR058852">
    <property type="entry name" value="HTH_77"/>
</dbReference>
<dbReference type="PROSITE" id="PS51755">
    <property type="entry name" value="OMPR_PHOB"/>
    <property type="match status" value="1"/>
</dbReference>
<sequence>MVGTIADLDEPTIRLLGPVEVDGGYDVTLAPRERALLARLAIDTGRTVTVDRLVDDLWGDHPPASARNALQVYVSHLRSRLGRESISSRGGGYRLELGPDRIDSLAFERLVAVGMGLATSGRAAEATHSLDTATGLWRGEPLADLAGYPFARVEAARLDELRATGLEHLAEVLLAVDDLDRLEELTPQVREFPFRERLRAAVMTGLYRQGRAVDALALYAEVVDQLREELGLEPGPTLKALQRAILTDDPALTASLPSGELTLVATVLDASAALEGQLADAYGDALLTHRDLLRSAFAACSGLTFPTDGERLLAAFPTALDALRAAASGHRALAGHPFPHGVRVQVRMGVHTGTPRVVEQHYVGGEVHRVLQVALAASGGQTLATGTTARLLGDDVLAADGLRVTDLGRHRLPDAAQPEHLHQVSETDEEFPPPRSLGGRSSLPRPVVRLVGRDQALAALVEESGRPGSGLTTLVGPGGAGKTRLAIEVADRVGRTVAGGVYFVALETAGTLEDAWGAVAAALDLAIDTPAPDAVLAQLAERRTLLVLDNVEQLDEVATAIEDLLGVDGEVRLLATSRRPTGVRGERLLRLDPITDGRDASLLFASYAELARPGFVLDDDNREAVARICRRVDGLPLGIELAAARVRQLLPRTLADILDSGHDLVVGGPSRPDRQRDLHALTDWSFRLLEPHQQRLLELLALFVGGADLDTVARLPATDGRDPVAVALELADASLVRVTEDGAPRITMLETVRAYVAGNLAASGRSDSARDLHLAAHVDLARRLHPRVASRRRATEVLLRERSNVEAALDRALGSGQEAAAAEIISDLGEAWHQLGPRAFGYIERTAARCPSDSHVRGWLTYWDYRRRWDTEVDDRLLLDLLLDAEARLRAAGDIEPLAALLAYGGNLGVDVGLGVDWGVDRAREAVGLAEGLGDDWLIGLTATALVRELSEAGRTGEARTPLELGRSAASRLGDVARLDALTMNEAELLAQEGRHSEAWALAAPAAVGLVSSRSEGMFWSAAHLLARLAAHDRPAAAASLMGVGLGALDRMGSTPSSHDLEHFRDRVRPALDLLGAERFDSLVAEGRSWSRETAVARVLDLLG</sequence>
<dbReference type="InterPro" id="IPR011990">
    <property type="entry name" value="TPR-like_helical_dom_sf"/>
</dbReference>
<reference evidence="6 7" key="1">
    <citation type="submission" date="2017-12" db="EMBL/GenBank/DDBJ databases">
        <title>Pharmacopeia of the Arctic Ocean.</title>
        <authorList>
            <person name="Collins E."/>
            <person name="Ducluzeau A.-L."/>
        </authorList>
    </citation>
    <scope>NUCLEOTIDE SEQUENCE [LARGE SCALE GENOMIC DNA]</scope>
    <source>
        <strain evidence="6 7">DSM 23325</strain>
    </source>
</reference>
<feature type="compositionally biased region" description="Basic and acidic residues" evidence="4">
    <location>
        <begin position="415"/>
        <end position="425"/>
    </location>
</feature>
<dbReference type="SUPFAM" id="SSF52540">
    <property type="entry name" value="P-loop containing nucleoside triphosphate hydrolases"/>
    <property type="match status" value="1"/>
</dbReference>
<evidence type="ECO:0000259" key="5">
    <source>
        <dbReference type="PROSITE" id="PS51755"/>
    </source>
</evidence>
<feature type="region of interest" description="Disordered" evidence="4">
    <location>
        <begin position="415"/>
        <end position="443"/>
    </location>
</feature>
<name>A0ABX4QT80_9ACTN</name>
<dbReference type="PANTHER" id="PTHR47691">
    <property type="entry name" value="REGULATOR-RELATED"/>
    <property type="match status" value="1"/>
</dbReference>
<evidence type="ECO:0000256" key="3">
    <source>
        <dbReference type="PROSITE-ProRule" id="PRU01091"/>
    </source>
</evidence>
<protein>
    <recommendedName>
        <fullName evidence="5">OmpR/PhoB-type domain-containing protein</fullName>
    </recommendedName>
</protein>
<dbReference type="InterPro" id="IPR001867">
    <property type="entry name" value="OmpR/PhoB-type_DNA-bd"/>
</dbReference>
<dbReference type="Gene3D" id="3.40.50.300">
    <property type="entry name" value="P-loop containing nucleotide triphosphate hydrolases"/>
    <property type="match status" value="1"/>
</dbReference>
<evidence type="ECO:0000313" key="6">
    <source>
        <dbReference type="EMBL" id="PKH37879.1"/>
    </source>
</evidence>
<dbReference type="InterPro" id="IPR027417">
    <property type="entry name" value="P-loop_NTPase"/>
</dbReference>
<dbReference type="InterPro" id="IPR036388">
    <property type="entry name" value="WH-like_DNA-bd_sf"/>
</dbReference>
<dbReference type="InterPro" id="IPR029787">
    <property type="entry name" value="Nucleotide_cyclase"/>
</dbReference>
<evidence type="ECO:0000256" key="1">
    <source>
        <dbReference type="ARBA" id="ARBA00005820"/>
    </source>
</evidence>
<dbReference type="EMBL" id="PJBV01000035">
    <property type="protein sequence ID" value="PKH37879.1"/>
    <property type="molecule type" value="Genomic_DNA"/>
</dbReference>
<comment type="similarity">
    <text evidence="1">Belongs to the AfsR/DnrI/RedD regulatory family.</text>
</comment>
<feature type="DNA-binding region" description="OmpR/PhoB-type" evidence="3">
    <location>
        <begin position="3"/>
        <end position="97"/>
    </location>
</feature>
<dbReference type="PANTHER" id="PTHR47691:SF3">
    <property type="entry name" value="HTH-TYPE TRANSCRIPTIONAL REGULATOR RV0890C-RELATED"/>
    <property type="match status" value="1"/>
</dbReference>
<evidence type="ECO:0000256" key="4">
    <source>
        <dbReference type="SAM" id="MobiDB-lite"/>
    </source>
</evidence>
<dbReference type="SMART" id="SM01043">
    <property type="entry name" value="BTAD"/>
    <property type="match status" value="1"/>
</dbReference>
<keyword evidence="7" id="KW-1185">Reference proteome</keyword>
<dbReference type="InterPro" id="IPR016032">
    <property type="entry name" value="Sig_transdc_resp-reg_C-effctor"/>
</dbReference>
<accession>A0ABX4QT80</accession>
<comment type="caution">
    <text evidence="6">The sequence shown here is derived from an EMBL/GenBank/DDBJ whole genome shotgun (WGS) entry which is preliminary data.</text>
</comment>
<dbReference type="CDD" id="cd00383">
    <property type="entry name" value="trans_reg_C"/>
    <property type="match status" value="1"/>
</dbReference>
<proteinExistence type="inferred from homology"/>
<evidence type="ECO:0000256" key="2">
    <source>
        <dbReference type="ARBA" id="ARBA00023125"/>
    </source>
</evidence>
<feature type="domain" description="OmpR/PhoB-type" evidence="5">
    <location>
        <begin position="3"/>
        <end position="97"/>
    </location>
</feature>
<dbReference type="CDD" id="cd15831">
    <property type="entry name" value="BTAD"/>
    <property type="match status" value="1"/>
</dbReference>
<dbReference type="Gene3D" id="1.10.10.10">
    <property type="entry name" value="Winged helix-like DNA-binding domain superfamily/Winged helix DNA-binding domain"/>
    <property type="match status" value="1"/>
</dbReference>
<evidence type="ECO:0000313" key="7">
    <source>
        <dbReference type="Proteomes" id="UP000233565"/>
    </source>
</evidence>
<dbReference type="SMART" id="SM00862">
    <property type="entry name" value="Trans_reg_C"/>
    <property type="match status" value="1"/>
</dbReference>
<keyword evidence="2 3" id="KW-0238">DNA-binding</keyword>